<dbReference type="InterPro" id="IPR041373">
    <property type="entry name" value="RT_RNaseH"/>
</dbReference>
<dbReference type="GO" id="GO:0003964">
    <property type="term" value="F:RNA-directed DNA polymerase activity"/>
    <property type="evidence" value="ECO:0007669"/>
    <property type="project" value="UniProtKB-KW"/>
</dbReference>
<dbReference type="Gene3D" id="3.30.70.270">
    <property type="match status" value="2"/>
</dbReference>
<evidence type="ECO:0000256" key="4">
    <source>
        <dbReference type="ARBA" id="ARBA00022695"/>
    </source>
</evidence>
<dbReference type="CDD" id="cd09274">
    <property type="entry name" value="RNase_HI_RT_Ty3"/>
    <property type="match status" value="1"/>
</dbReference>
<dbReference type="InterPro" id="IPR050951">
    <property type="entry name" value="Retrovirus_Pol_polyprotein"/>
</dbReference>
<dbReference type="Pfam" id="PF17919">
    <property type="entry name" value="RT_RNaseH_2"/>
    <property type="match status" value="1"/>
</dbReference>
<dbReference type="InterPro" id="IPR000477">
    <property type="entry name" value="RT_dom"/>
</dbReference>
<dbReference type="FunFam" id="3.30.70.270:FF:000026">
    <property type="entry name" value="Transposon Ty3-G Gag-Pol polyprotein"/>
    <property type="match status" value="1"/>
</dbReference>
<feature type="domain" description="Reverse transcriptase RNase H-like" evidence="10">
    <location>
        <begin position="493"/>
        <end position="552"/>
    </location>
</feature>
<comment type="similarity">
    <text evidence="1">Belongs to the beta type-B retroviral polymerase family. HERV class-II K(HML-2) pol subfamily.</text>
</comment>
<evidence type="ECO:0000259" key="10">
    <source>
        <dbReference type="Pfam" id="PF17917"/>
    </source>
</evidence>
<dbReference type="PANTHER" id="PTHR37984">
    <property type="entry name" value="PROTEIN CBG26694"/>
    <property type="match status" value="1"/>
</dbReference>
<evidence type="ECO:0000256" key="3">
    <source>
        <dbReference type="ARBA" id="ARBA00022679"/>
    </source>
</evidence>
<dbReference type="Pfam" id="PF17917">
    <property type="entry name" value="RT_RNaseH"/>
    <property type="match status" value="1"/>
</dbReference>
<dbReference type="CDD" id="cd01647">
    <property type="entry name" value="RT_LTR"/>
    <property type="match status" value="1"/>
</dbReference>
<evidence type="ECO:0000259" key="9">
    <source>
        <dbReference type="Pfam" id="PF00078"/>
    </source>
</evidence>
<proteinExistence type="inferred from homology"/>
<comment type="caution">
    <text evidence="12">The sequence shown here is derived from an EMBL/GenBank/DDBJ whole genome shotgun (WGS) entry which is preliminary data.</text>
</comment>
<dbReference type="InterPro" id="IPR041577">
    <property type="entry name" value="RT_RNaseH_2"/>
</dbReference>
<keyword evidence="4" id="KW-0548">Nucleotidyltransferase</keyword>
<accession>A0AAW0NPS6</accession>
<sequence>MTEAEADPSGFELGATVSMAANIPPPSPMSFTGDWSANWEVFRAEFEDYILVTGIAEKDKKIQAATLRSIMGSECRHVYRHNLNLTAEQQEDPAAIVSALERYFKPAKNIIYERYLFGCCKQDEGESVDAFVTRLREKASTCDTCERLGFMHFTLPDEAFKVDSMLPPGHLSKDRVISKYSEVFTSPVEALPGEVHFDLDPEVKPVQCAPRNVPIALKAAVKEQLDKYEAEGHITAVTEPTDWISNMVIVNRPQKLRICLDPKFLNKALRRSHYIMPTLEDVLYKLPKARIFTLVDARDAFLQCKLDTESSMMTTFWTHWGRKRWLKLPFGVSVAPEVYQRKQHELLAGLEGIEPIADDILVVGCGDNDVEAEADHDTKLLALLNPEKVQAILDMPNPTDAKAVQRLVGFANYLAKFMPHLSSVCEPLRRLLDKDTPWHWLPKHDAAMQELKTLATTMPVLRYYDVSKPVTIQSDASQSGLGCCLMQEGQPAQIEKECLSIVFACQRFHHYLYGRSVITEETDHKPLISIFGKPLLSAPKRIQSMLMTLQNYSLNVVYKPGQEVFISDTLSRATTVCAGKGKYYQKHSICSLQEVQDELQHVNQADHLNVTSQRLEQIS</sequence>
<evidence type="ECO:0000256" key="8">
    <source>
        <dbReference type="ARBA" id="ARBA00022918"/>
    </source>
</evidence>
<evidence type="ECO:0000256" key="6">
    <source>
        <dbReference type="ARBA" id="ARBA00022759"/>
    </source>
</evidence>
<dbReference type="EMBL" id="JBBPFD010000013">
    <property type="protein sequence ID" value="KAK7901454.1"/>
    <property type="molecule type" value="Genomic_DNA"/>
</dbReference>
<evidence type="ECO:0000313" key="13">
    <source>
        <dbReference type="Proteomes" id="UP001460270"/>
    </source>
</evidence>
<dbReference type="EC" id="3.1.26.4" evidence="2"/>
<keyword evidence="3" id="KW-0808">Transferase</keyword>
<protein>
    <recommendedName>
        <fullName evidence="2">ribonuclease H</fullName>
        <ecNumber evidence="2">3.1.26.4</ecNumber>
    </recommendedName>
</protein>
<dbReference type="GO" id="GO:0004523">
    <property type="term" value="F:RNA-DNA hybrid ribonuclease activity"/>
    <property type="evidence" value="ECO:0007669"/>
    <property type="project" value="UniProtKB-EC"/>
</dbReference>
<dbReference type="AlphaFoldDB" id="A0AAW0NPS6"/>
<evidence type="ECO:0000256" key="2">
    <source>
        <dbReference type="ARBA" id="ARBA00012180"/>
    </source>
</evidence>
<feature type="domain" description="Reverse transcriptase/retrotransposon-derived protein RNase H-like" evidence="11">
    <location>
        <begin position="440"/>
        <end position="490"/>
    </location>
</feature>
<dbReference type="PANTHER" id="PTHR37984:SF8">
    <property type="entry name" value="CCHC-TYPE DOMAIN-CONTAINING PROTEIN"/>
    <property type="match status" value="1"/>
</dbReference>
<evidence type="ECO:0000256" key="5">
    <source>
        <dbReference type="ARBA" id="ARBA00022722"/>
    </source>
</evidence>
<dbReference type="InterPro" id="IPR043502">
    <property type="entry name" value="DNA/RNA_pol_sf"/>
</dbReference>
<evidence type="ECO:0000256" key="1">
    <source>
        <dbReference type="ARBA" id="ARBA00010879"/>
    </source>
</evidence>
<organism evidence="12 13">
    <name type="scientific">Mugilogobius chulae</name>
    <name type="common">yellowstripe goby</name>
    <dbReference type="NCBI Taxonomy" id="88201"/>
    <lineage>
        <taxon>Eukaryota</taxon>
        <taxon>Metazoa</taxon>
        <taxon>Chordata</taxon>
        <taxon>Craniata</taxon>
        <taxon>Vertebrata</taxon>
        <taxon>Euteleostomi</taxon>
        <taxon>Actinopterygii</taxon>
        <taxon>Neopterygii</taxon>
        <taxon>Teleostei</taxon>
        <taxon>Neoteleostei</taxon>
        <taxon>Acanthomorphata</taxon>
        <taxon>Gobiaria</taxon>
        <taxon>Gobiiformes</taxon>
        <taxon>Gobioidei</taxon>
        <taxon>Gobiidae</taxon>
        <taxon>Gobionellinae</taxon>
        <taxon>Mugilogobius</taxon>
    </lineage>
</organism>
<keyword evidence="6" id="KW-0255">Endonuclease</keyword>
<gene>
    <name evidence="12" type="ORF">WMY93_018223</name>
</gene>
<dbReference type="Pfam" id="PF00078">
    <property type="entry name" value="RVT_1"/>
    <property type="match status" value="1"/>
</dbReference>
<dbReference type="Proteomes" id="UP001460270">
    <property type="component" value="Unassembled WGS sequence"/>
</dbReference>
<evidence type="ECO:0000259" key="11">
    <source>
        <dbReference type="Pfam" id="PF17919"/>
    </source>
</evidence>
<dbReference type="Gene3D" id="3.10.10.10">
    <property type="entry name" value="HIV Type 1 Reverse Transcriptase, subunit A, domain 1"/>
    <property type="match status" value="1"/>
</dbReference>
<reference evidence="13" key="1">
    <citation type="submission" date="2024-04" db="EMBL/GenBank/DDBJ databases">
        <title>Salinicola lusitanus LLJ914,a marine bacterium isolated from the Okinawa Trough.</title>
        <authorList>
            <person name="Li J."/>
        </authorList>
    </citation>
    <scope>NUCLEOTIDE SEQUENCE [LARGE SCALE GENOMIC DNA]</scope>
</reference>
<feature type="domain" description="Reverse transcriptase" evidence="9">
    <location>
        <begin position="254"/>
        <end position="372"/>
    </location>
</feature>
<evidence type="ECO:0000256" key="7">
    <source>
        <dbReference type="ARBA" id="ARBA00022801"/>
    </source>
</evidence>
<keyword evidence="13" id="KW-1185">Reference proteome</keyword>
<evidence type="ECO:0000313" key="12">
    <source>
        <dbReference type="EMBL" id="KAK7901454.1"/>
    </source>
</evidence>
<keyword evidence="8" id="KW-0695">RNA-directed DNA polymerase</keyword>
<dbReference type="InterPro" id="IPR043128">
    <property type="entry name" value="Rev_trsase/Diguanyl_cyclase"/>
</dbReference>
<name>A0AAW0NPS6_9GOBI</name>
<keyword evidence="7" id="KW-0378">Hydrolase</keyword>
<keyword evidence="5" id="KW-0540">Nuclease</keyword>
<dbReference type="SUPFAM" id="SSF56672">
    <property type="entry name" value="DNA/RNA polymerases"/>
    <property type="match status" value="1"/>
</dbReference>